<proteinExistence type="predicted"/>
<keyword evidence="1" id="KW-0614">Plasmid</keyword>
<accession>L0A6Z4</accession>
<sequence>MASTRFFRTCQSRDGLRPTRWAVQNLLSLGCPQGDATRIFLRAVPSNKLHLRVSCQPVSDSFHFAAWEEINGLTGKEIHNDRAIREAAPEGKVIHAYCFWYKTWRDFQSV</sequence>
<name>L0A6Z4_DEIPD</name>
<protein>
    <submittedName>
        <fullName evidence="1">Uncharacterized protein</fullName>
    </submittedName>
</protein>
<dbReference type="HOGENOM" id="CLU_2166834_0_0_0"/>
<dbReference type="Proteomes" id="UP000010467">
    <property type="component" value="Plasmid pDEIPE01"/>
</dbReference>
<dbReference type="AlphaFoldDB" id="L0A6Z4"/>
<dbReference type="EMBL" id="CP003383">
    <property type="protein sequence ID" value="AFZ69623.1"/>
    <property type="molecule type" value="Genomic_DNA"/>
</dbReference>
<geneLocation type="plasmid" evidence="1 2">
    <name>pDEIPE01</name>
</geneLocation>
<evidence type="ECO:0000313" key="2">
    <source>
        <dbReference type="Proteomes" id="UP000010467"/>
    </source>
</evidence>
<gene>
    <name evidence="1" type="ordered locus">Deipe_4280</name>
</gene>
<dbReference type="PROSITE" id="PS51257">
    <property type="entry name" value="PROKAR_LIPOPROTEIN"/>
    <property type="match status" value="1"/>
</dbReference>
<dbReference type="PATRIC" id="fig|937777.3.peg.4309"/>
<keyword evidence="2" id="KW-1185">Reference proteome</keyword>
<reference evidence="2" key="1">
    <citation type="submission" date="2012-03" db="EMBL/GenBank/DDBJ databases">
        <title>Complete sequence of plasmid 1 of Deinococcus peraridilitoris DSM 19664.</title>
        <authorList>
            <person name="Lucas S."/>
            <person name="Copeland A."/>
            <person name="Lapidus A."/>
            <person name="Glavina del Rio T."/>
            <person name="Dalin E."/>
            <person name="Tice H."/>
            <person name="Bruce D."/>
            <person name="Goodwin L."/>
            <person name="Pitluck S."/>
            <person name="Peters L."/>
            <person name="Mikhailova N."/>
            <person name="Lu M."/>
            <person name="Kyrpides N."/>
            <person name="Mavromatis K."/>
            <person name="Ivanova N."/>
            <person name="Brettin T."/>
            <person name="Detter J.C."/>
            <person name="Han C."/>
            <person name="Larimer F."/>
            <person name="Land M."/>
            <person name="Hauser L."/>
            <person name="Markowitz V."/>
            <person name="Cheng J.-F."/>
            <person name="Hugenholtz P."/>
            <person name="Woyke T."/>
            <person name="Wu D."/>
            <person name="Pukall R."/>
            <person name="Steenblock K."/>
            <person name="Brambilla E."/>
            <person name="Klenk H.-P."/>
            <person name="Eisen J.A."/>
        </authorList>
    </citation>
    <scope>NUCLEOTIDE SEQUENCE [LARGE SCALE GENOMIC DNA]</scope>
    <source>
        <strain evidence="2">DSM 19664 / LMG 22246 / CIP 109416 / KR-200</strain>
        <plasmid evidence="2">Plasmid pDEIPE01</plasmid>
    </source>
</reference>
<organism evidence="1 2">
    <name type="scientific">Deinococcus peraridilitoris (strain DSM 19664 / LMG 22246 / CIP 109416 / KR-200)</name>
    <dbReference type="NCBI Taxonomy" id="937777"/>
    <lineage>
        <taxon>Bacteria</taxon>
        <taxon>Thermotogati</taxon>
        <taxon>Deinococcota</taxon>
        <taxon>Deinococci</taxon>
        <taxon>Deinococcales</taxon>
        <taxon>Deinococcaceae</taxon>
        <taxon>Deinococcus</taxon>
    </lineage>
</organism>
<dbReference type="KEGG" id="dpd:Deipe_4280"/>
<evidence type="ECO:0000313" key="1">
    <source>
        <dbReference type="EMBL" id="AFZ69623.1"/>
    </source>
</evidence>